<reference evidence="1 2" key="1">
    <citation type="submission" date="2021-01" db="EMBL/GenBank/DDBJ databases">
        <title>Sequencing the genomes of 1000 actinobacteria strains.</title>
        <authorList>
            <person name="Klenk H.-P."/>
        </authorList>
    </citation>
    <scope>NUCLEOTIDE SEQUENCE [LARGE SCALE GENOMIC DNA]</scope>
    <source>
        <strain evidence="1 2">DSM 13057</strain>
    </source>
</reference>
<dbReference type="EMBL" id="JAFBBU010000001">
    <property type="protein sequence ID" value="MBM7471708.1"/>
    <property type="molecule type" value="Genomic_DNA"/>
</dbReference>
<gene>
    <name evidence="1" type="ORF">JOE66_001342</name>
</gene>
<keyword evidence="2" id="KW-1185">Reference proteome</keyword>
<dbReference type="RefSeq" id="WP_205107892.1">
    <property type="nucleotide sequence ID" value="NZ_BAAAHT010000013.1"/>
</dbReference>
<evidence type="ECO:0000313" key="1">
    <source>
        <dbReference type="EMBL" id="MBM7471708.1"/>
    </source>
</evidence>
<proteinExistence type="predicted"/>
<organism evidence="1 2">
    <name type="scientific">Subtercola frigoramans</name>
    <dbReference type="NCBI Taxonomy" id="120298"/>
    <lineage>
        <taxon>Bacteria</taxon>
        <taxon>Bacillati</taxon>
        <taxon>Actinomycetota</taxon>
        <taxon>Actinomycetes</taxon>
        <taxon>Micrococcales</taxon>
        <taxon>Microbacteriaceae</taxon>
        <taxon>Subtercola</taxon>
    </lineage>
</organism>
<sequence>MRGPLDGISKEFAVRFGVSDEPALQVWDPRGQANYRGAEKIEACPGNVTVFFRDASLHIKPGGRLTGFCTVDGVDYSGDIAVTLLPPA</sequence>
<protein>
    <submittedName>
        <fullName evidence="1">Uncharacterized protein</fullName>
    </submittedName>
</protein>
<comment type="caution">
    <text evidence="1">The sequence shown here is derived from an EMBL/GenBank/DDBJ whole genome shotgun (WGS) entry which is preliminary data.</text>
</comment>
<name>A0ABS2L3T6_9MICO</name>
<evidence type="ECO:0000313" key="2">
    <source>
        <dbReference type="Proteomes" id="UP000776164"/>
    </source>
</evidence>
<dbReference type="Proteomes" id="UP000776164">
    <property type="component" value="Unassembled WGS sequence"/>
</dbReference>
<accession>A0ABS2L3T6</accession>